<gene>
    <name evidence="1" type="ordered locus">Dalk_0823</name>
</gene>
<accession>B8FHW1</accession>
<keyword evidence="2" id="KW-1185">Reference proteome</keyword>
<dbReference type="RefSeq" id="WP_012609967.1">
    <property type="nucleotide sequence ID" value="NC_011768.1"/>
</dbReference>
<dbReference type="CDD" id="cd09030">
    <property type="entry name" value="DUF1425"/>
    <property type="match status" value="1"/>
</dbReference>
<evidence type="ECO:0008006" key="3">
    <source>
        <dbReference type="Google" id="ProtNLM"/>
    </source>
</evidence>
<dbReference type="InterPro" id="IPR038483">
    <property type="entry name" value="YcfL-like_sf"/>
</dbReference>
<dbReference type="HOGENOM" id="CLU_1755864_0_0_7"/>
<reference evidence="1 2" key="1">
    <citation type="journal article" date="2012" name="Environ. Microbiol.">
        <title>The genome sequence of Desulfatibacillum alkenivorans AK-01: a blueprint for anaerobic alkane oxidation.</title>
        <authorList>
            <person name="Callaghan A.V."/>
            <person name="Morris B.E."/>
            <person name="Pereira I.A."/>
            <person name="McInerney M.J."/>
            <person name="Austin R.N."/>
            <person name="Groves J.T."/>
            <person name="Kukor J.J."/>
            <person name="Suflita J.M."/>
            <person name="Young L.Y."/>
            <person name="Zylstra G.J."/>
            <person name="Wawrik B."/>
        </authorList>
    </citation>
    <scope>NUCLEOTIDE SEQUENCE [LARGE SCALE GENOMIC DNA]</scope>
    <source>
        <strain evidence="1 2">AK-01</strain>
    </source>
</reference>
<evidence type="ECO:0000313" key="1">
    <source>
        <dbReference type="EMBL" id="ACL02528.1"/>
    </source>
</evidence>
<evidence type="ECO:0000313" key="2">
    <source>
        <dbReference type="Proteomes" id="UP000000739"/>
    </source>
</evidence>
<dbReference type="Proteomes" id="UP000000739">
    <property type="component" value="Chromosome"/>
</dbReference>
<dbReference type="eggNOG" id="COG5633">
    <property type="taxonomic scope" value="Bacteria"/>
</dbReference>
<organism evidence="1 2">
    <name type="scientific">Desulfatibacillum aliphaticivorans</name>
    <dbReference type="NCBI Taxonomy" id="218208"/>
    <lineage>
        <taxon>Bacteria</taxon>
        <taxon>Pseudomonadati</taxon>
        <taxon>Thermodesulfobacteriota</taxon>
        <taxon>Desulfobacteria</taxon>
        <taxon>Desulfobacterales</taxon>
        <taxon>Desulfatibacillaceae</taxon>
        <taxon>Desulfatibacillum</taxon>
    </lineage>
</organism>
<sequence>MRTNARISFVIVWAAIVFTGLGPEFLFSAPLQNSPPIDESHPGIRLVIGGKDLTKQVRLVNPKIAPLGKLKKGMVQLRNVSDNRLTLEYKFDWMDEDGFLIGDGGIWERFSIGPGGVKTLQTVGKSPKAAQMQVTVRFPGDAFMDNRD</sequence>
<dbReference type="InterPro" id="IPR010824">
    <property type="entry name" value="DUF1425"/>
</dbReference>
<dbReference type="Pfam" id="PF07233">
    <property type="entry name" value="DUF1425"/>
    <property type="match status" value="1"/>
</dbReference>
<dbReference type="AlphaFoldDB" id="B8FHW1"/>
<dbReference type="KEGG" id="dal:Dalk_0823"/>
<proteinExistence type="predicted"/>
<name>B8FHW1_DESAL</name>
<protein>
    <recommendedName>
        <fullName evidence="3">DUF1425 domain-containing protein</fullName>
    </recommendedName>
</protein>
<dbReference type="Gene3D" id="2.60.40.3230">
    <property type="match status" value="1"/>
</dbReference>
<dbReference type="EMBL" id="CP001322">
    <property type="protein sequence ID" value="ACL02528.1"/>
    <property type="molecule type" value="Genomic_DNA"/>
</dbReference>